<evidence type="ECO:0000313" key="4">
    <source>
        <dbReference type="Proteomes" id="UP000239415"/>
    </source>
</evidence>
<protein>
    <recommendedName>
        <fullName evidence="2">DUF5709 domain-containing protein</fullName>
    </recommendedName>
</protein>
<dbReference type="Pfam" id="PF18970">
    <property type="entry name" value="DUF5709"/>
    <property type="match status" value="1"/>
</dbReference>
<feature type="region of interest" description="Disordered" evidence="1">
    <location>
        <begin position="1"/>
        <end position="196"/>
    </location>
</feature>
<feature type="domain" description="DUF5709" evidence="2">
    <location>
        <begin position="147"/>
        <end position="189"/>
    </location>
</feature>
<gene>
    <name evidence="3" type="ORF">CLV67_102445</name>
</gene>
<dbReference type="InterPro" id="IPR043763">
    <property type="entry name" value="DUF5709"/>
</dbReference>
<evidence type="ECO:0000313" key="3">
    <source>
        <dbReference type="EMBL" id="PRX24666.1"/>
    </source>
</evidence>
<dbReference type="AlphaFoldDB" id="A0A2T0KM13"/>
<proteinExistence type="predicted"/>
<feature type="compositionally biased region" description="Basic and acidic residues" evidence="1">
    <location>
        <begin position="74"/>
        <end position="89"/>
    </location>
</feature>
<reference evidence="3 4" key="1">
    <citation type="submission" date="2018-03" db="EMBL/GenBank/DDBJ databases">
        <title>Genomic Encyclopedia of Archaeal and Bacterial Type Strains, Phase II (KMG-II): from individual species to whole genera.</title>
        <authorList>
            <person name="Goeker M."/>
        </authorList>
    </citation>
    <scope>NUCLEOTIDE SEQUENCE [LARGE SCALE GENOMIC DNA]</scope>
    <source>
        <strain evidence="3 4">DSM 43146</strain>
    </source>
</reference>
<dbReference type="Proteomes" id="UP000239415">
    <property type="component" value="Unassembled WGS sequence"/>
</dbReference>
<sequence>MIDPDHGYFAGMRDNDYPAEVTDPEASGLPDTADDDSTAYDEVNSPRWADGPDPAALAGVGPGGSNRFGDTAEEQLRGESLDRRLRQEEPDFGAEPADPPRRDPIDETVDDSEQREFDRDVWSPSPTSDPNSQVSLYDDGQLDGDSPRPVGRLVAPDGGSGLDDEAESIAWDAGAAGGGASAEELAMHETRAPDYD</sequence>
<feature type="compositionally biased region" description="Basic and acidic residues" evidence="1">
    <location>
        <begin position="112"/>
        <end position="121"/>
    </location>
</feature>
<comment type="caution">
    <text evidence="3">The sequence shown here is derived from an EMBL/GenBank/DDBJ whole genome shotgun (WGS) entry which is preliminary data.</text>
</comment>
<organism evidence="3 4">
    <name type="scientific">Actinoplanes italicus</name>
    <dbReference type="NCBI Taxonomy" id="113567"/>
    <lineage>
        <taxon>Bacteria</taxon>
        <taxon>Bacillati</taxon>
        <taxon>Actinomycetota</taxon>
        <taxon>Actinomycetes</taxon>
        <taxon>Micromonosporales</taxon>
        <taxon>Micromonosporaceae</taxon>
        <taxon>Actinoplanes</taxon>
    </lineage>
</organism>
<feature type="compositionally biased region" description="Basic and acidic residues" evidence="1">
    <location>
        <begin position="185"/>
        <end position="196"/>
    </location>
</feature>
<accession>A0A2T0KM13</accession>
<feature type="compositionally biased region" description="Polar residues" evidence="1">
    <location>
        <begin position="124"/>
        <end position="135"/>
    </location>
</feature>
<keyword evidence="4" id="KW-1185">Reference proteome</keyword>
<name>A0A2T0KM13_9ACTN</name>
<evidence type="ECO:0000256" key="1">
    <source>
        <dbReference type="SAM" id="MobiDB-lite"/>
    </source>
</evidence>
<dbReference type="EMBL" id="PVMZ01000002">
    <property type="protein sequence ID" value="PRX24666.1"/>
    <property type="molecule type" value="Genomic_DNA"/>
</dbReference>
<evidence type="ECO:0000259" key="2">
    <source>
        <dbReference type="Pfam" id="PF18970"/>
    </source>
</evidence>